<feature type="transmembrane region" description="Helical" evidence="2">
    <location>
        <begin position="215"/>
        <end position="231"/>
    </location>
</feature>
<feature type="transmembrane region" description="Helical" evidence="2">
    <location>
        <begin position="72"/>
        <end position="91"/>
    </location>
</feature>
<accession>A0A0D3IHA0</accession>
<reference evidence="5" key="1">
    <citation type="journal article" date="2013" name="Nature">
        <title>Pan genome of the phytoplankton Emiliania underpins its global distribution.</title>
        <authorList>
            <person name="Read B.A."/>
            <person name="Kegel J."/>
            <person name="Klute M.J."/>
            <person name="Kuo A."/>
            <person name="Lefebvre S.C."/>
            <person name="Maumus F."/>
            <person name="Mayer C."/>
            <person name="Miller J."/>
            <person name="Monier A."/>
            <person name="Salamov A."/>
            <person name="Young J."/>
            <person name="Aguilar M."/>
            <person name="Claverie J.M."/>
            <person name="Frickenhaus S."/>
            <person name="Gonzalez K."/>
            <person name="Herman E.K."/>
            <person name="Lin Y.C."/>
            <person name="Napier J."/>
            <person name="Ogata H."/>
            <person name="Sarno A.F."/>
            <person name="Shmutz J."/>
            <person name="Schroeder D."/>
            <person name="de Vargas C."/>
            <person name="Verret F."/>
            <person name="von Dassow P."/>
            <person name="Valentin K."/>
            <person name="Van de Peer Y."/>
            <person name="Wheeler G."/>
            <person name="Dacks J.B."/>
            <person name="Delwiche C.F."/>
            <person name="Dyhrman S.T."/>
            <person name="Glockner G."/>
            <person name="John U."/>
            <person name="Richards T."/>
            <person name="Worden A.Z."/>
            <person name="Zhang X."/>
            <person name="Grigoriev I.V."/>
            <person name="Allen A.E."/>
            <person name="Bidle K."/>
            <person name="Borodovsky M."/>
            <person name="Bowler C."/>
            <person name="Brownlee C."/>
            <person name="Cock J.M."/>
            <person name="Elias M."/>
            <person name="Gladyshev V.N."/>
            <person name="Groth M."/>
            <person name="Guda C."/>
            <person name="Hadaegh A."/>
            <person name="Iglesias-Rodriguez M.D."/>
            <person name="Jenkins J."/>
            <person name="Jones B.M."/>
            <person name="Lawson T."/>
            <person name="Leese F."/>
            <person name="Lindquist E."/>
            <person name="Lobanov A."/>
            <person name="Lomsadze A."/>
            <person name="Malik S.B."/>
            <person name="Marsh M.E."/>
            <person name="Mackinder L."/>
            <person name="Mock T."/>
            <person name="Mueller-Roeber B."/>
            <person name="Pagarete A."/>
            <person name="Parker M."/>
            <person name="Probert I."/>
            <person name="Quesneville H."/>
            <person name="Raines C."/>
            <person name="Rensing S.A."/>
            <person name="Riano-Pachon D.M."/>
            <person name="Richier S."/>
            <person name="Rokitta S."/>
            <person name="Shiraiwa Y."/>
            <person name="Soanes D.M."/>
            <person name="van der Giezen M."/>
            <person name="Wahlund T.M."/>
            <person name="Williams B."/>
            <person name="Wilson W."/>
            <person name="Wolfe G."/>
            <person name="Wurch L.L."/>
        </authorList>
    </citation>
    <scope>NUCLEOTIDE SEQUENCE</scope>
</reference>
<dbReference type="AlphaFoldDB" id="A0A0D3IHA0"/>
<dbReference type="PANTHER" id="PTHR11972">
    <property type="entry name" value="NADPH OXIDASE"/>
    <property type="match status" value="1"/>
</dbReference>
<dbReference type="EnsemblProtists" id="EOD10635">
    <property type="protein sequence ID" value="EOD10635"/>
    <property type="gene ID" value="EMIHUDRAFT_215378"/>
</dbReference>
<dbReference type="SUPFAM" id="SSF52343">
    <property type="entry name" value="Ferredoxin reductase-like, C-terminal NADP-linked domain"/>
    <property type="match status" value="1"/>
</dbReference>
<dbReference type="GO" id="GO:0005886">
    <property type="term" value="C:plasma membrane"/>
    <property type="evidence" value="ECO:0007669"/>
    <property type="project" value="TreeGrafter"/>
</dbReference>
<dbReference type="InterPro" id="IPR017927">
    <property type="entry name" value="FAD-bd_FR_type"/>
</dbReference>
<dbReference type="InterPro" id="IPR017938">
    <property type="entry name" value="Riboflavin_synthase-like_b-brl"/>
</dbReference>
<dbReference type="InterPro" id="IPR050369">
    <property type="entry name" value="RBOH/FRE"/>
</dbReference>
<keyword evidence="1" id="KW-0560">Oxidoreductase</keyword>
<dbReference type="InterPro" id="IPR013112">
    <property type="entry name" value="FAD-bd_8"/>
</dbReference>
<sequence length="474" mass="51392">MLSGQYNVVPMFMLVQRNHERLNLDFHESLARTEVAMAGALLAAAAPQTSKAAAALARETQQRASRRSVASAWLAALLFANAAIFVFKFRVYLRRPDATGLMGHGVNCARAFGQCAMLNTALLLAAACRRSATWLRAAFPALERVVPFDAAMGGHAVAGAALLVSSAGHVLAHVYNFFRYSAAPTPVWEGSVLGQRSGLPPQPRYADVLLSRPGWTGHAMVLLMLLAYPLARLSVRRAHFNRFWWSHQLLLLWTLLLVLHGRTAWLEPSQALSWVGLPLGVYLLERARRSVGREVAVARADCDGGGAVSIELAPPAAFSFVAGQYLKLNVAAIARHEHPFTIASAPGEPRLRLKVRGVGDWTDALRGLALRGDLRSVRIDGPYGAPAQRYRNYRRVVLVSAGVGVTPSLSCHLVWTTREPAWLDWLGDEVYSLRGRGGGEEVGVFVCGGAALAAEVEAECSRAGAGFRFHSESF</sequence>
<evidence type="ECO:0000313" key="4">
    <source>
        <dbReference type="EnsemblProtists" id="EOD10635"/>
    </source>
</evidence>
<dbReference type="Proteomes" id="UP000013827">
    <property type="component" value="Unassembled WGS sequence"/>
</dbReference>
<evidence type="ECO:0000313" key="5">
    <source>
        <dbReference type="Proteomes" id="UP000013827"/>
    </source>
</evidence>
<keyword evidence="2" id="KW-0812">Transmembrane</keyword>
<dbReference type="SUPFAM" id="SSF63380">
    <property type="entry name" value="Riboflavin synthase domain-like"/>
    <property type="match status" value="1"/>
</dbReference>
<keyword evidence="5" id="KW-1185">Reference proteome</keyword>
<evidence type="ECO:0000259" key="3">
    <source>
        <dbReference type="PROSITE" id="PS51384"/>
    </source>
</evidence>
<dbReference type="STRING" id="2903.R1D858"/>
<evidence type="ECO:0000256" key="2">
    <source>
        <dbReference type="SAM" id="Phobius"/>
    </source>
</evidence>
<dbReference type="RefSeq" id="XP_005763064.1">
    <property type="nucleotide sequence ID" value="XM_005763007.1"/>
</dbReference>
<feature type="transmembrane region" description="Helical" evidence="2">
    <location>
        <begin position="111"/>
        <end position="129"/>
    </location>
</feature>
<dbReference type="InterPro" id="IPR039261">
    <property type="entry name" value="FNR_nucleotide-bd"/>
</dbReference>
<proteinExistence type="predicted"/>
<dbReference type="Gene3D" id="2.40.30.10">
    <property type="entry name" value="Translation factors"/>
    <property type="match status" value="1"/>
</dbReference>
<feature type="domain" description="FAD-binding FR-type" evidence="3">
    <location>
        <begin position="287"/>
        <end position="389"/>
    </location>
</feature>
<dbReference type="CDD" id="cd06186">
    <property type="entry name" value="NOX_Duox_like_FAD_NADP"/>
    <property type="match status" value="1"/>
</dbReference>
<feature type="transmembrane region" description="Helical" evidence="2">
    <location>
        <begin position="243"/>
        <end position="259"/>
    </location>
</feature>
<dbReference type="HOGENOM" id="CLU_576760_0_0_1"/>
<dbReference type="KEGG" id="ehx:EMIHUDRAFT_215378"/>
<dbReference type="PROSITE" id="PS51384">
    <property type="entry name" value="FAD_FR"/>
    <property type="match status" value="1"/>
</dbReference>
<keyword evidence="2" id="KW-1133">Transmembrane helix</keyword>
<protein>
    <recommendedName>
        <fullName evidence="3">FAD-binding FR-type domain-containing protein</fullName>
    </recommendedName>
</protein>
<evidence type="ECO:0000256" key="1">
    <source>
        <dbReference type="ARBA" id="ARBA00023002"/>
    </source>
</evidence>
<dbReference type="Gene3D" id="3.40.50.80">
    <property type="entry name" value="Nucleotide-binding domain of ferredoxin-NADP reductase (FNR) module"/>
    <property type="match status" value="1"/>
</dbReference>
<dbReference type="GO" id="GO:0016491">
    <property type="term" value="F:oxidoreductase activity"/>
    <property type="evidence" value="ECO:0007669"/>
    <property type="project" value="UniProtKB-KW"/>
</dbReference>
<name>A0A0D3IHA0_EMIH1</name>
<dbReference type="Pfam" id="PF08022">
    <property type="entry name" value="FAD_binding_8"/>
    <property type="match status" value="1"/>
</dbReference>
<feature type="transmembrane region" description="Helical" evidence="2">
    <location>
        <begin position="150"/>
        <end position="172"/>
    </location>
</feature>
<dbReference type="PaxDb" id="2903-EOD10635"/>
<dbReference type="PANTHER" id="PTHR11972:SF153">
    <property type="entry name" value="SUPEROXIDE-GENERATING NADPH OXIDASE HEAVY CHAIN SUBUNIT A"/>
    <property type="match status" value="1"/>
</dbReference>
<dbReference type="GeneID" id="17256834"/>
<reference evidence="4" key="2">
    <citation type="submission" date="2024-10" db="UniProtKB">
        <authorList>
            <consortium name="EnsemblProtists"/>
        </authorList>
    </citation>
    <scope>IDENTIFICATION</scope>
</reference>
<keyword evidence="2" id="KW-0472">Membrane</keyword>
<organism evidence="4 5">
    <name type="scientific">Emiliania huxleyi (strain CCMP1516)</name>
    <dbReference type="NCBI Taxonomy" id="280463"/>
    <lineage>
        <taxon>Eukaryota</taxon>
        <taxon>Haptista</taxon>
        <taxon>Haptophyta</taxon>
        <taxon>Prymnesiophyceae</taxon>
        <taxon>Isochrysidales</taxon>
        <taxon>Noelaerhabdaceae</taxon>
        <taxon>Emiliania</taxon>
    </lineage>
</organism>
<dbReference type="eggNOG" id="KOG0039">
    <property type="taxonomic scope" value="Eukaryota"/>
</dbReference>